<feature type="transmembrane region" description="Helical" evidence="1">
    <location>
        <begin position="29"/>
        <end position="47"/>
    </location>
</feature>
<protein>
    <submittedName>
        <fullName evidence="2">Uncharacterized protein</fullName>
    </submittedName>
</protein>
<dbReference type="AlphaFoldDB" id="A0A1I1DEW2"/>
<reference evidence="2 3" key="1">
    <citation type="submission" date="2016-10" db="EMBL/GenBank/DDBJ databases">
        <authorList>
            <person name="de Groot N.N."/>
        </authorList>
    </citation>
    <scope>NUCLEOTIDE SEQUENCE [LARGE SCALE GENOMIC DNA]</scope>
    <source>
        <strain evidence="2 3">AR67</strain>
    </source>
</reference>
<feature type="transmembrane region" description="Helical" evidence="1">
    <location>
        <begin position="95"/>
        <end position="112"/>
    </location>
</feature>
<proteinExistence type="predicted"/>
<organism evidence="2 3">
    <name type="scientific">Ruminococcus albus</name>
    <dbReference type="NCBI Taxonomy" id="1264"/>
    <lineage>
        <taxon>Bacteria</taxon>
        <taxon>Bacillati</taxon>
        <taxon>Bacillota</taxon>
        <taxon>Clostridia</taxon>
        <taxon>Eubacteriales</taxon>
        <taxon>Oscillospiraceae</taxon>
        <taxon>Ruminococcus</taxon>
    </lineage>
</organism>
<keyword evidence="1" id="KW-0472">Membrane</keyword>
<feature type="transmembrane region" description="Helical" evidence="1">
    <location>
        <begin position="190"/>
        <end position="211"/>
    </location>
</feature>
<name>A0A1I1DEW2_RUMAL</name>
<evidence type="ECO:0000256" key="1">
    <source>
        <dbReference type="SAM" id="Phobius"/>
    </source>
</evidence>
<accession>A0A1I1DEW2</accession>
<keyword evidence="1" id="KW-0812">Transmembrane</keyword>
<dbReference type="Proteomes" id="UP000182192">
    <property type="component" value="Unassembled WGS sequence"/>
</dbReference>
<dbReference type="EMBL" id="FOKQ01000002">
    <property type="protein sequence ID" value="SFB73354.1"/>
    <property type="molecule type" value="Genomic_DNA"/>
</dbReference>
<sequence length="220" mass="24245">MSRYDCGGEASNTNADTQISSGLLSKRKLLAVVITLAANITAVYYGTKIDSDGGFLGDLGEYIFFLFFGGLSAVTDTLWLVRLAVRKNFSIKKRILFTVLLHLIFLASMIIFPTGDLGIAVIVFESAMCGVLDLVWMIHGIKSLYKKHRPAGSPKKMFAFITVVLNISALVAFLLTLIDSRYISANMFDCFLIFTAISIVIDLIWLILGSVNRAKRGRKS</sequence>
<feature type="transmembrane region" description="Helical" evidence="1">
    <location>
        <begin position="157"/>
        <end position="178"/>
    </location>
</feature>
<gene>
    <name evidence="2" type="ORF">SAMN02910406_00388</name>
</gene>
<dbReference type="OrthoDB" id="9820878at2"/>
<keyword evidence="1" id="KW-1133">Transmembrane helix</keyword>
<evidence type="ECO:0000313" key="3">
    <source>
        <dbReference type="Proteomes" id="UP000182192"/>
    </source>
</evidence>
<feature type="transmembrane region" description="Helical" evidence="1">
    <location>
        <begin position="62"/>
        <end position="83"/>
    </location>
</feature>
<evidence type="ECO:0000313" key="2">
    <source>
        <dbReference type="EMBL" id="SFB73354.1"/>
    </source>
</evidence>
<dbReference type="RefSeq" id="WP_074959791.1">
    <property type="nucleotide sequence ID" value="NZ_FOKQ01000002.1"/>
</dbReference>
<feature type="transmembrane region" description="Helical" evidence="1">
    <location>
        <begin position="118"/>
        <end position="136"/>
    </location>
</feature>